<dbReference type="AlphaFoldDB" id="A0A401RSP0"/>
<proteinExistence type="predicted"/>
<accession>A0A401RSP0</accession>
<organism evidence="1 2">
    <name type="scientific">Chiloscyllium punctatum</name>
    <name type="common">Brownbanded bambooshark</name>
    <name type="synonym">Hemiscyllium punctatum</name>
    <dbReference type="NCBI Taxonomy" id="137246"/>
    <lineage>
        <taxon>Eukaryota</taxon>
        <taxon>Metazoa</taxon>
        <taxon>Chordata</taxon>
        <taxon>Craniata</taxon>
        <taxon>Vertebrata</taxon>
        <taxon>Chondrichthyes</taxon>
        <taxon>Elasmobranchii</taxon>
        <taxon>Galeomorphii</taxon>
        <taxon>Galeoidea</taxon>
        <taxon>Orectolobiformes</taxon>
        <taxon>Hemiscylliidae</taxon>
        <taxon>Chiloscyllium</taxon>
    </lineage>
</organism>
<protein>
    <submittedName>
        <fullName evidence="1">Uncharacterized protein</fullName>
    </submittedName>
</protein>
<dbReference type="Proteomes" id="UP000287033">
    <property type="component" value="Unassembled WGS sequence"/>
</dbReference>
<sequence length="67" mass="7678">MYCGSCYLDKILHCIVLAGLKFYIEDLQYLASYREPSTLQIMLQLGYLSSAVCSSSYCVKRMMLHLV</sequence>
<name>A0A401RSP0_CHIPU</name>
<comment type="caution">
    <text evidence="1">The sequence shown here is derived from an EMBL/GenBank/DDBJ whole genome shotgun (WGS) entry which is preliminary data.</text>
</comment>
<gene>
    <name evidence="1" type="ORF">chiPu_0019627</name>
</gene>
<keyword evidence="2" id="KW-1185">Reference proteome</keyword>
<dbReference type="EMBL" id="BEZZ01002083">
    <property type="protein sequence ID" value="GCC21160.1"/>
    <property type="molecule type" value="Genomic_DNA"/>
</dbReference>
<evidence type="ECO:0000313" key="1">
    <source>
        <dbReference type="EMBL" id="GCC21160.1"/>
    </source>
</evidence>
<reference evidence="1 2" key="1">
    <citation type="journal article" date="2018" name="Nat. Ecol. Evol.">
        <title>Shark genomes provide insights into elasmobranch evolution and the origin of vertebrates.</title>
        <authorList>
            <person name="Hara Y"/>
            <person name="Yamaguchi K"/>
            <person name="Onimaru K"/>
            <person name="Kadota M"/>
            <person name="Koyanagi M"/>
            <person name="Keeley SD"/>
            <person name="Tatsumi K"/>
            <person name="Tanaka K"/>
            <person name="Motone F"/>
            <person name="Kageyama Y"/>
            <person name="Nozu R"/>
            <person name="Adachi N"/>
            <person name="Nishimura O"/>
            <person name="Nakagawa R"/>
            <person name="Tanegashima C"/>
            <person name="Kiyatake I"/>
            <person name="Matsumoto R"/>
            <person name="Murakumo K"/>
            <person name="Nishida K"/>
            <person name="Terakita A"/>
            <person name="Kuratani S"/>
            <person name="Sato K"/>
            <person name="Hyodo S Kuraku.S."/>
        </authorList>
    </citation>
    <scope>NUCLEOTIDE SEQUENCE [LARGE SCALE GENOMIC DNA]</scope>
</reference>
<evidence type="ECO:0000313" key="2">
    <source>
        <dbReference type="Proteomes" id="UP000287033"/>
    </source>
</evidence>